<dbReference type="OrthoDB" id="5774565at2759"/>
<protein>
    <submittedName>
        <fullName evidence="2">Uncharacterized protein</fullName>
    </submittedName>
</protein>
<sequence length="106" mass="12153">MGSSMGKCSYNDDIHCRRKRNTEVREHFSKKYSEYWRGSSVKKTADPFVIERNNYSFSTSAIYSSPLREDRGLTQFKSSFAKPEKSATSQTLKFTSGFDKAAQRAN</sequence>
<evidence type="ECO:0000313" key="1">
    <source>
        <dbReference type="Proteomes" id="UP000025227"/>
    </source>
</evidence>
<accession>A0A7I4YRD3</accession>
<organism evidence="1 2">
    <name type="scientific">Haemonchus contortus</name>
    <name type="common">Barber pole worm</name>
    <dbReference type="NCBI Taxonomy" id="6289"/>
    <lineage>
        <taxon>Eukaryota</taxon>
        <taxon>Metazoa</taxon>
        <taxon>Ecdysozoa</taxon>
        <taxon>Nematoda</taxon>
        <taxon>Chromadorea</taxon>
        <taxon>Rhabditida</taxon>
        <taxon>Rhabditina</taxon>
        <taxon>Rhabditomorpha</taxon>
        <taxon>Strongyloidea</taxon>
        <taxon>Trichostrongylidae</taxon>
        <taxon>Haemonchus</taxon>
    </lineage>
</organism>
<proteinExistence type="predicted"/>
<dbReference type="AlphaFoldDB" id="A0A7I4YRD3"/>
<dbReference type="WBParaSite" id="HCON_00127990-00001">
    <property type="protein sequence ID" value="HCON_00127990-00001"/>
    <property type="gene ID" value="HCON_00127990"/>
</dbReference>
<dbReference type="Proteomes" id="UP000025227">
    <property type="component" value="Unplaced"/>
</dbReference>
<keyword evidence="1" id="KW-1185">Reference proteome</keyword>
<name>A0A7I4YRD3_HAECO</name>
<evidence type="ECO:0000313" key="2">
    <source>
        <dbReference type="WBParaSite" id="HCON_00127990-00001"/>
    </source>
</evidence>
<reference evidence="2" key="1">
    <citation type="submission" date="2020-12" db="UniProtKB">
        <authorList>
            <consortium name="WormBaseParasite"/>
        </authorList>
    </citation>
    <scope>IDENTIFICATION</scope>
    <source>
        <strain evidence="2">MHco3</strain>
    </source>
</reference>